<organism evidence="1 2">
    <name type="scientific">Clohesyomyces aquaticus</name>
    <dbReference type="NCBI Taxonomy" id="1231657"/>
    <lineage>
        <taxon>Eukaryota</taxon>
        <taxon>Fungi</taxon>
        <taxon>Dikarya</taxon>
        <taxon>Ascomycota</taxon>
        <taxon>Pezizomycotina</taxon>
        <taxon>Dothideomycetes</taxon>
        <taxon>Pleosporomycetidae</taxon>
        <taxon>Pleosporales</taxon>
        <taxon>Lindgomycetaceae</taxon>
        <taxon>Clohesyomyces</taxon>
    </lineage>
</organism>
<proteinExistence type="predicted"/>
<dbReference type="OrthoDB" id="3792523at2759"/>
<gene>
    <name evidence="1" type="ORF">BCR34DRAFT_343589</name>
</gene>
<keyword evidence="2" id="KW-1185">Reference proteome</keyword>
<reference evidence="1 2" key="1">
    <citation type="submission" date="2016-07" db="EMBL/GenBank/DDBJ databases">
        <title>Pervasive Adenine N6-methylation of Active Genes in Fungi.</title>
        <authorList>
            <consortium name="DOE Joint Genome Institute"/>
            <person name="Mondo S.J."/>
            <person name="Dannebaum R.O."/>
            <person name="Kuo R.C."/>
            <person name="Labutti K."/>
            <person name="Haridas S."/>
            <person name="Kuo A."/>
            <person name="Salamov A."/>
            <person name="Ahrendt S.R."/>
            <person name="Lipzen A."/>
            <person name="Sullivan W."/>
            <person name="Andreopoulos W.B."/>
            <person name="Clum A."/>
            <person name="Lindquist E."/>
            <person name="Daum C."/>
            <person name="Ramamoorthy G.K."/>
            <person name="Gryganskyi A."/>
            <person name="Culley D."/>
            <person name="Magnuson J.K."/>
            <person name="James T.Y."/>
            <person name="O'Malley M.A."/>
            <person name="Stajich J.E."/>
            <person name="Spatafora J.W."/>
            <person name="Visel A."/>
            <person name="Grigoriev I.V."/>
        </authorList>
    </citation>
    <scope>NUCLEOTIDE SEQUENCE [LARGE SCALE GENOMIC DNA]</scope>
    <source>
        <strain evidence="1 2">CBS 115471</strain>
    </source>
</reference>
<accession>A0A1Y2A7F8</accession>
<sequence length="267" mass="30193">MAALINLFQHMPRLNELIVTQWDCNLKEHGLKGMFSNQYAGIFPHSKTTWANLAMIGSALEASHNRIHHMTLPAVDPLFPATDTSLETLFKTLTSLSFNIKDLTFMTARSHQDASTFLKLLQCASETSRKLDFRNHTESHPQLPETDDHFLEKLFQDPESDAPDGIRPLLFPRLTTLKLRSIILNTPSLIAFLSRQPVLEYAEFEYIYLTTIGYKWSDVAIVLPSTCQKFSVNSCGHEPYGPSSPIAENHIIAFKPYQQPFPAGTGW</sequence>
<dbReference type="AlphaFoldDB" id="A0A1Y2A7F8"/>
<name>A0A1Y2A7F8_9PLEO</name>
<dbReference type="EMBL" id="MCFA01000007">
    <property type="protein sequence ID" value="ORY18421.1"/>
    <property type="molecule type" value="Genomic_DNA"/>
</dbReference>
<dbReference type="Proteomes" id="UP000193144">
    <property type="component" value="Unassembled WGS sequence"/>
</dbReference>
<comment type="caution">
    <text evidence="1">The sequence shown here is derived from an EMBL/GenBank/DDBJ whole genome shotgun (WGS) entry which is preliminary data.</text>
</comment>
<evidence type="ECO:0000313" key="2">
    <source>
        <dbReference type="Proteomes" id="UP000193144"/>
    </source>
</evidence>
<evidence type="ECO:0008006" key="3">
    <source>
        <dbReference type="Google" id="ProtNLM"/>
    </source>
</evidence>
<protein>
    <recommendedName>
        <fullName evidence="3">F-box domain-containing protein</fullName>
    </recommendedName>
</protein>
<evidence type="ECO:0000313" key="1">
    <source>
        <dbReference type="EMBL" id="ORY18421.1"/>
    </source>
</evidence>